<protein>
    <recommendedName>
        <fullName evidence="4">DUF4123 domain-containing protein</fullName>
    </recommendedName>
</protein>
<keyword evidence="3" id="KW-1185">Reference proteome</keyword>
<sequence>MGDPRASSFDAPHDDRAAASADRDFADAFARMIGEARRMIEDPAVRLRLVIDGAGFADAAALIEEAGLFFRPLYRGTDRALIAAGPYLVDPYRDRLTPLTADTAAADEAPSTATDAATAGAADEADLSDAALQAQAAALAACMKQALEAGDPTGGGALPDNAPEPEAPSDAEGAAAFFADASARLDRLAAEIGPTPYLVIWQGGPELTDAALFRHLRTLNKVRIPSDATDVGSGDAATGGGEAVLFRHGDGNVLAQVVPALTPAHLSRLFGPATALFFAAPNYPSHSGRPLHRARRRADLPPAPPGMLTLTGAEIDAIEARRVRAIKRRIFAYLREVAPDQINGREPAAVEKDVSCWTDEAIRYGVTSEASLCRWNYLQLISAGRVGQRPKVQAFMASPARAAAPNERVEQLMAAAIADLEAREAAPADSAP</sequence>
<proteinExistence type="predicted"/>
<name>A0A939JVR9_9HYPH</name>
<comment type="caution">
    <text evidence="2">The sequence shown here is derived from an EMBL/GenBank/DDBJ whole genome shotgun (WGS) entry which is preliminary data.</text>
</comment>
<evidence type="ECO:0008006" key="4">
    <source>
        <dbReference type="Google" id="ProtNLM"/>
    </source>
</evidence>
<evidence type="ECO:0000313" key="2">
    <source>
        <dbReference type="EMBL" id="MBO0664505.1"/>
    </source>
</evidence>
<dbReference type="EMBL" id="JAFMPP010000023">
    <property type="protein sequence ID" value="MBO0664505.1"/>
    <property type="molecule type" value="Genomic_DNA"/>
</dbReference>
<dbReference type="Proteomes" id="UP000664122">
    <property type="component" value="Unassembled WGS sequence"/>
</dbReference>
<gene>
    <name evidence="2" type="ORF">J1C48_18185</name>
</gene>
<reference evidence="2" key="1">
    <citation type="submission" date="2021-03" db="EMBL/GenBank/DDBJ databases">
        <title>Whole genome sequence of Jiella sp. CQZ9-1.</title>
        <authorList>
            <person name="Tuo L."/>
        </authorList>
    </citation>
    <scope>NUCLEOTIDE SEQUENCE</scope>
    <source>
        <strain evidence="2">CQZ9-1</strain>
    </source>
</reference>
<organism evidence="2 3">
    <name type="scientific">Jiella flava</name>
    <dbReference type="NCBI Taxonomy" id="2816857"/>
    <lineage>
        <taxon>Bacteria</taxon>
        <taxon>Pseudomonadati</taxon>
        <taxon>Pseudomonadota</taxon>
        <taxon>Alphaproteobacteria</taxon>
        <taxon>Hyphomicrobiales</taxon>
        <taxon>Aurantimonadaceae</taxon>
        <taxon>Jiella</taxon>
    </lineage>
</organism>
<feature type="region of interest" description="Disordered" evidence="1">
    <location>
        <begin position="151"/>
        <end position="171"/>
    </location>
</feature>
<dbReference type="AlphaFoldDB" id="A0A939JVR9"/>
<accession>A0A939JVR9</accession>
<dbReference type="RefSeq" id="WP_207259421.1">
    <property type="nucleotide sequence ID" value="NZ_JAFMPP010000023.1"/>
</dbReference>
<evidence type="ECO:0000256" key="1">
    <source>
        <dbReference type="SAM" id="MobiDB-lite"/>
    </source>
</evidence>
<evidence type="ECO:0000313" key="3">
    <source>
        <dbReference type="Proteomes" id="UP000664122"/>
    </source>
</evidence>